<evidence type="ECO:0000313" key="5">
    <source>
        <dbReference type="EMBL" id="MDR9948339.1"/>
    </source>
</evidence>
<dbReference type="Pfam" id="PF08139">
    <property type="entry name" value="LPAM_1"/>
    <property type="match status" value="1"/>
</dbReference>
<accession>A0A0F1AHR0</accession>
<dbReference type="Proteomes" id="UP000033352">
    <property type="component" value="Unassembled WGS sequence"/>
</dbReference>
<keyword evidence="2" id="KW-0732">Signal</keyword>
<evidence type="ECO:0000313" key="4">
    <source>
        <dbReference type="EMBL" id="MBU5925561.1"/>
    </source>
</evidence>
<dbReference type="GeneID" id="72833597"/>
<dbReference type="EMBL" id="JALLIR010000001">
    <property type="protein sequence ID" value="MDR9948339.1"/>
    <property type="molecule type" value="Genomic_DNA"/>
</dbReference>
<dbReference type="RefSeq" id="WP_045286548.1">
    <property type="nucleotide sequence ID" value="NZ_CABMND010000022.1"/>
</dbReference>
<sequence length="104" mass="10912">MRKPLIFLTVTLMLAGCSTLKTDQAIPLLQAETAKMLGLGSSDEITVTNVNGAQPDALGGQKLSYRATTEKGRIFDCSSMMMPGILGSAPTLSAPTCTPVVTHK</sequence>
<dbReference type="EMBL" id="JAHLTI010000012">
    <property type="protein sequence ID" value="MBU5925561.1"/>
    <property type="molecule type" value="Genomic_DNA"/>
</dbReference>
<dbReference type="InterPro" id="IPR012640">
    <property type="entry name" value="Membr_lipoprot_lipid_attach_CS"/>
</dbReference>
<keyword evidence="4" id="KW-0449">Lipoprotein</keyword>
<name>A0A0F1AHR0_9ENTR</name>
<evidence type="ECO:0000313" key="3">
    <source>
        <dbReference type="EMBL" id="KJN20515.1"/>
    </source>
</evidence>
<evidence type="ECO:0000256" key="1">
    <source>
        <dbReference type="ARBA" id="ARBA00017922"/>
    </source>
</evidence>
<reference evidence="5" key="3">
    <citation type="submission" date="2022-11" db="EMBL/GenBank/DDBJ databases">
        <title>blaNDM-1 and qnrB1 co-producing ST413 Enterobacter.</title>
        <authorList>
            <person name="Halder G."/>
            <person name="Chaudhuri B."/>
            <person name="Dutta S."/>
        </authorList>
    </citation>
    <scope>NUCLEOTIDE SEQUENCE</scope>
    <source>
        <strain evidence="5">PEER684</strain>
    </source>
</reference>
<dbReference type="EMBL" id="JZYX01000054">
    <property type="protein sequence ID" value="KJN20515.1"/>
    <property type="molecule type" value="Genomic_DNA"/>
</dbReference>
<dbReference type="Proteomes" id="UP000787201">
    <property type="component" value="Unassembled WGS sequence"/>
</dbReference>
<organism evidence="3 6">
    <name type="scientific">Enterobacter sichuanensis</name>
    <dbReference type="NCBI Taxonomy" id="2071710"/>
    <lineage>
        <taxon>Bacteria</taxon>
        <taxon>Pseudomonadati</taxon>
        <taxon>Pseudomonadota</taxon>
        <taxon>Gammaproteobacteria</taxon>
        <taxon>Enterobacterales</taxon>
        <taxon>Enterobacteriaceae</taxon>
        <taxon>Enterobacter</taxon>
        <taxon>Enterobacter cloacae complex</taxon>
    </lineage>
</organism>
<dbReference type="AlphaFoldDB" id="A0A0F1AHR0"/>
<proteinExistence type="predicted"/>
<dbReference type="OrthoDB" id="6608615at2"/>
<evidence type="ECO:0000256" key="2">
    <source>
        <dbReference type="ARBA" id="ARBA00022729"/>
    </source>
</evidence>
<evidence type="ECO:0000313" key="7">
    <source>
        <dbReference type="Proteomes" id="UP000787201"/>
    </source>
</evidence>
<dbReference type="PROSITE" id="PS51257">
    <property type="entry name" value="PROKAR_LIPOPROTEIN"/>
    <property type="match status" value="1"/>
</dbReference>
<reference evidence="4 7" key="2">
    <citation type="submission" date="2021-06" db="EMBL/GenBank/DDBJ databases">
        <authorList>
            <person name="Stanton E."/>
        </authorList>
    </citation>
    <scope>NUCLEOTIDE SEQUENCE [LARGE SCALE GENOMIC DNA]</scope>
    <source>
        <strain evidence="4 7">2021EL-00146</strain>
    </source>
</reference>
<dbReference type="Proteomes" id="UP001185068">
    <property type="component" value="Unassembled WGS sequence"/>
</dbReference>
<dbReference type="PATRIC" id="fig|1619248.3.peg.3905"/>
<comment type="caution">
    <text evidence="3">The sequence shown here is derived from an EMBL/GenBank/DDBJ whole genome shotgun (WGS) entry which is preliminary data.</text>
</comment>
<protein>
    <recommendedName>
        <fullName evidence="1">Type IV secretion system putative lipoprotein virB7</fullName>
    </recommendedName>
</protein>
<evidence type="ECO:0000313" key="6">
    <source>
        <dbReference type="Proteomes" id="UP000033352"/>
    </source>
</evidence>
<keyword evidence="7" id="KW-1185">Reference proteome</keyword>
<gene>
    <name evidence="4" type="ORF">KQV47_15375</name>
    <name evidence="5" type="ORF">MX989_19960</name>
    <name evidence="3" type="ORF">SS37_21115</name>
</gene>
<reference evidence="3 6" key="1">
    <citation type="submission" date="2015-03" db="EMBL/GenBank/DDBJ databases">
        <authorList>
            <person name="McCorrison J."/>
            <person name="Sanka R."/>
            <person name="Adams M."/>
            <person name="Brinkac L."/>
            <person name="Nierman W."/>
            <person name="Sutton G."/>
            <person name="Nelson K."/>
            <person name="Kiedrowski L."/>
            <person name="Guerrero D."/>
            <person name="Bonomo R."/>
        </authorList>
    </citation>
    <scope>NUCLEOTIDE SEQUENCE [LARGE SCALE GENOMIC DNA]</scope>
    <source>
        <strain evidence="3 6">35699</strain>
    </source>
</reference>